<keyword evidence="1" id="KW-0812">Transmembrane</keyword>
<dbReference type="EMBL" id="MJMG01000001">
    <property type="protein sequence ID" value="OEY86990.1"/>
    <property type="molecule type" value="Genomic_DNA"/>
</dbReference>
<dbReference type="OrthoDB" id="7163725at2"/>
<keyword evidence="1" id="KW-0472">Membrane</keyword>
<name>A0A1E7QKI4_WOLPI</name>
<evidence type="ECO:0000313" key="3">
    <source>
        <dbReference type="Proteomes" id="UP000175679"/>
    </source>
</evidence>
<protein>
    <recommendedName>
        <fullName evidence="4">DUF2125 domain-containing protein</fullName>
    </recommendedName>
</protein>
<comment type="caution">
    <text evidence="2">The sequence shown here is derived from an EMBL/GenBank/DDBJ whole genome shotgun (WGS) entry which is preliminary data.</text>
</comment>
<dbReference type="Proteomes" id="UP000175679">
    <property type="component" value="Unassembled WGS sequence"/>
</dbReference>
<dbReference type="AlphaFoldDB" id="A0A1E7QKI4"/>
<keyword evidence="3" id="KW-1185">Reference proteome</keyword>
<gene>
    <name evidence="2" type="ORF">BIY23_00625</name>
</gene>
<organism evidence="2 3">
    <name type="scientific">Wolbachia pipientis</name>
    <dbReference type="NCBI Taxonomy" id="955"/>
    <lineage>
        <taxon>Bacteria</taxon>
        <taxon>Pseudomonadati</taxon>
        <taxon>Pseudomonadota</taxon>
        <taxon>Alphaproteobacteria</taxon>
        <taxon>Rickettsiales</taxon>
        <taxon>Anaplasmataceae</taxon>
        <taxon>Wolbachieae</taxon>
        <taxon>Wolbachia</taxon>
    </lineage>
</organism>
<keyword evidence="1" id="KW-1133">Transmembrane helix</keyword>
<accession>A0A1E7QKI4</accession>
<reference evidence="2 3" key="1">
    <citation type="submission" date="2016-09" db="EMBL/GenBank/DDBJ databases">
        <title>Genomic evidence for plant-parasitic nematodes as the earliest Wolbachia hosts.</title>
        <authorList>
            <person name="Brown A.M."/>
            <person name="Wasala S.K."/>
            <person name="Howe D.K."/>
            <person name="Peetz A.B."/>
            <person name="Zasada I.A."/>
            <person name="Denver D.R."/>
        </authorList>
    </citation>
    <scope>NUCLEOTIDE SEQUENCE [LARGE SCALE GENOMIC DNA]</scope>
    <source>
        <strain evidence="3">wPpe</strain>
    </source>
</reference>
<evidence type="ECO:0000313" key="2">
    <source>
        <dbReference type="EMBL" id="OEY86990.1"/>
    </source>
</evidence>
<sequence>MRKFYLYTIIFLFIFIPTVYISFWYFVMWKTKNFITNVVANATDKEFQVIYDIAGFPSSLTFYILNPKFANEELTVSMDELMIKNRLLDKSLYVYIPSNRVTIQKNALYDTRRDDNIICNMHDKNYLVIKLNTLPFLSKLSISDINMIRYEDHGLQCDISSRGIQQSIVTEIDNNKSNYVQLNIQHKSDENIKLWLDFYTYRFKGVTNPENCFNIDVRLGLESIKNSASTNINFNIDRFLFYSNNFSISASGRITNYNIVTGFFREEVNVEISNYTKLIQSLVEQEKNFDSFNELMLSLSEKTANDNIQFTIRHEKNGLSFIGKLSFDDFIKRLSNLSANESNH</sequence>
<proteinExistence type="predicted"/>
<evidence type="ECO:0008006" key="4">
    <source>
        <dbReference type="Google" id="ProtNLM"/>
    </source>
</evidence>
<feature type="transmembrane region" description="Helical" evidence="1">
    <location>
        <begin position="6"/>
        <end position="27"/>
    </location>
</feature>
<evidence type="ECO:0000256" key="1">
    <source>
        <dbReference type="SAM" id="Phobius"/>
    </source>
</evidence>